<reference evidence="3 4" key="1">
    <citation type="submission" date="2024-02" db="EMBL/GenBank/DDBJ databases">
        <title>A draft genome for the cacao thread blight pathogen Marasmius crinis-equi.</title>
        <authorList>
            <person name="Cohen S.P."/>
            <person name="Baruah I.K."/>
            <person name="Amoako-Attah I."/>
            <person name="Bukari Y."/>
            <person name="Meinhardt L.W."/>
            <person name="Bailey B.A."/>
        </authorList>
    </citation>
    <scope>NUCLEOTIDE SEQUENCE [LARGE SCALE GENOMIC DNA]</scope>
    <source>
        <strain evidence="3 4">GH-76</strain>
    </source>
</reference>
<keyword evidence="4" id="KW-1185">Reference proteome</keyword>
<feature type="compositionally biased region" description="Basic and acidic residues" evidence="1">
    <location>
        <begin position="88"/>
        <end position="108"/>
    </location>
</feature>
<gene>
    <name evidence="3" type="ORF">V5O48_016516</name>
</gene>
<sequence>MIAIICWAVLYPMFYVREAAKIVAREQQEEQSDPESQSPVIDFACSSGHPPRPRTWSLSDSLRSDTPPPPPPTPETSTTALVESAAMDPKEHGDSKHRDKVADPEFNLRVEPVLSAGQEQD</sequence>
<comment type="caution">
    <text evidence="3">The sequence shown here is derived from an EMBL/GenBank/DDBJ whole genome shotgun (WGS) entry which is preliminary data.</text>
</comment>
<dbReference type="EMBL" id="JBAHYK010002233">
    <property type="protein sequence ID" value="KAL0565506.1"/>
    <property type="molecule type" value="Genomic_DNA"/>
</dbReference>
<proteinExistence type="predicted"/>
<evidence type="ECO:0000313" key="3">
    <source>
        <dbReference type="EMBL" id="KAL0565506.1"/>
    </source>
</evidence>
<organism evidence="3 4">
    <name type="scientific">Marasmius crinis-equi</name>
    <dbReference type="NCBI Taxonomy" id="585013"/>
    <lineage>
        <taxon>Eukaryota</taxon>
        <taxon>Fungi</taxon>
        <taxon>Dikarya</taxon>
        <taxon>Basidiomycota</taxon>
        <taxon>Agaricomycotina</taxon>
        <taxon>Agaricomycetes</taxon>
        <taxon>Agaricomycetidae</taxon>
        <taxon>Agaricales</taxon>
        <taxon>Marasmiineae</taxon>
        <taxon>Marasmiaceae</taxon>
        <taxon>Marasmius</taxon>
    </lineage>
</organism>
<name>A0ABR3ERJ6_9AGAR</name>
<evidence type="ECO:0000313" key="4">
    <source>
        <dbReference type="Proteomes" id="UP001465976"/>
    </source>
</evidence>
<evidence type="ECO:0000256" key="1">
    <source>
        <dbReference type="SAM" id="MobiDB-lite"/>
    </source>
</evidence>
<feature type="region of interest" description="Disordered" evidence="1">
    <location>
        <begin position="24"/>
        <end position="121"/>
    </location>
</feature>
<accession>A0ABR3ERJ6</accession>
<feature type="signal peptide" evidence="2">
    <location>
        <begin position="1"/>
        <end position="19"/>
    </location>
</feature>
<feature type="chain" id="PRO_5046381657" evidence="2">
    <location>
        <begin position="20"/>
        <end position="121"/>
    </location>
</feature>
<protein>
    <submittedName>
        <fullName evidence="3">Uncharacterized protein</fullName>
    </submittedName>
</protein>
<dbReference type="Proteomes" id="UP001465976">
    <property type="component" value="Unassembled WGS sequence"/>
</dbReference>
<keyword evidence="2" id="KW-0732">Signal</keyword>
<evidence type="ECO:0000256" key="2">
    <source>
        <dbReference type="SAM" id="SignalP"/>
    </source>
</evidence>